<sequence>MAYNNAQLHPAAVFSNKGFSSSAAYSRYLRRFRERPNHPSFSIQPSGFSKYDMNVSSLIDGLGWGSLTENMRFSYCPEAVRLFYVNLVLSPGCDPAFFTTTVFNYDITVTLALLANLLNLPHNVFEHVQIVSFPLEVFDLMLLWLAIRMISGISILLRLRMVVCQMT</sequence>
<evidence type="ECO:0000313" key="3">
    <source>
        <dbReference type="Proteomes" id="UP001497516"/>
    </source>
</evidence>
<reference evidence="2 3" key="1">
    <citation type="submission" date="2024-04" db="EMBL/GenBank/DDBJ databases">
        <authorList>
            <person name="Fracassetti M."/>
        </authorList>
    </citation>
    <scope>NUCLEOTIDE SEQUENCE [LARGE SCALE GENOMIC DNA]</scope>
</reference>
<dbReference type="Proteomes" id="UP001497516">
    <property type="component" value="Chromosome 6"/>
</dbReference>
<name>A0AAV2FDG8_9ROSI</name>
<keyword evidence="1" id="KW-0472">Membrane</keyword>
<dbReference type="AlphaFoldDB" id="A0AAV2FDG8"/>
<dbReference type="EMBL" id="OZ034819">
    <property type="protein sequence ID" value="CAL1395695.1"/>
    <property type="molecule type" value="Genomic_DNA"/>
</dbReference>
<proteinExistence type="predicted"/>
<organism evidence="2 3">
    <name type="scientific">Linum trigynum</name>
    <dbReference type="NCBI Taxonomy" id="586398"/>
    <lineage>
        <taxon>Eukaryota</taxon>
        <taxon>Viridiplantae</taxon>
        <taxon>Streptophyta</taxon>
        <taxon>Embryophyta</taxon>
        <taxon>Tracheophyta</taxon>
        <taxon>Spermatophyta</taxon>
        <taxon>Magnoliopsida</taxon>
        <taxon>eudicotyledons</taxon>
        <taxon>Gunneridae</taxon>
        <taxon>Pentapetalae</taxon>
        <taxon>rosids</taxon>
        <taxon>fabids</taxon>
        <taxon>Malpighiales</taxon>
        <taxon>Linaceae</taxon>
        <taxon>Linum</taxon>
    </lineage>
</organism>
<evidence type="ECO:0000256" key="1">
    <source>
        <dbReference type="SAM" id="Phobius"/>
    </source>
</evidence>
<accession>A0AAV2FDG8</accession>
<keyword evidence="1" id="KW-1133">Transmembrane helix</keyword>
<keyword evidence="1" id="KW-0812">Transmembrane</keyword>
<protein>
    <submittedName>
        <fullName evidence="2">Uncharacterized protein</fullName>
    </submittedName>
</protein>
<feature type="transmembrane region" description="Helical" evidence="1">
    <location>
        <begin position="141"/>
        <end position="159"/>
    </location>
</feature>
<gene>
    <name evidence="2" type="ORF">LTRI10_LOCUS36110</name>
</gene>
<keyword evidence="3" id="KW-1185">Reference proteome</keyword>
<evidence type="ECO:0000313" key="2">
    <source>
        <dbReference type="EMBL" id="CAL1395695.1"/>
    </source>
</evidence>